<gene>
    <name evidence="2" type="ORF">J0M35_07410</name>
</gene>
<dbReference type="GO" id="GO:0006508">
    <property type="term" value="P:proteolysis"/>
    <property type="evidence" value="ECO:0007669"/>
    <property type="project" value="InterPro"/>
</dbReference>
<dbReference type="EMBL" id="JAFLCK010000008">
    <property type="protein sequence ID" value="MBN8660175.1"/>
    <property type="molecule type" value="Genomic_DNA"/>
</dbReference>
<dbReference type="SUPFAM" id="SSF50494">
    <property type="entry name" value="Trypsin-like serine proteases"/>
    <property type="match status" value="1"/>
</dbReference>
<dbReference type="GO" id="GO:0004252">
    <property type="term" value="F:serine-type endopeptidase activity"/>
    <property type="evidence" value="ECO:0007669"/>
    <property type="project" value="InterPro"/>
</dbReference>
<feature type="compositionally biased region" description="Low complexity" evidence="1">
    <location>
        <begin position="19"/>
        <end position="31"/>
    </location>
</feature>
<name>A0A8J7TKQ1_9BACT</name>
<dbReference type="Pfam" id="PF13365">
    <property type="entry name" value="Trypsin_2"/>
    <property type="match status" value="1"/>
</dbReference>
<organism evidence="2 3">
    <name type="scientific">Candidatus Obscuribacter phosphatis</name>
    <dbReference type="NCBI Taxonomy" id="1906157"/>
    <lineage>
        <taxon>Bacteria</taxon>
        <taxon>Bacillati</taxon>
        <taxon>Candidatus Melainabacteria</taxon>
        <taxon>Candidatus Obscuribacterales</taxon>
        <taxon>Candidatus Obscuribacteraceae</taxon>
        <taxon>Candidatus Obscuribacter</taxon>
    </lineage>
</organism>
<dbReference type="AlphaFoldDB" id="A0A8J7TKQ1"/>
<dbReference type="InterPro" id="IPR009003">
    <property type="entry name" value="Peptidase_S1_PA"/>
</dbReference>
<feature type="region of interest" description="Disordered" evidence="1">
    <location>
        <begin position="1"/>
        <end position="80"/>
    </location>
</feature>
<evidence type="ECO:0000313" key="3">
    <source>
        <dbReference type="Proteomes" id="UP000664277"/>
    </source>
</evidence>
<dbReference type="Proteomes" id="UP000664277">
    <property type="component" value="Unassembled WGS sequence"/>
</dbReference>
<sequence length="311" mass="33960">MSQENAPDRGASAERRTENQNQAANSSNESTRASEKMLSEVNQTFSRNPEPITNFDGRNCRSGPQEGQLPTLRAGDRTNGCNFEMPDFNTKQLYERAQNQAVRINISEGAVGGHGTGVAIGRTADTCYVATANHVAGERHNQNITSREVRFGDGSAFPGNIEMRVPSKDLSILSVRTGADTDRLCQPAKIAEQRPTSGEATSFGFPNQSNAFHVSPGTINRNGTYQALTGEPYTAAMRGENPNRSFIGTRAQIHSGYSGGPTYNNRGEVIAINTGVHPDERRMRSQTLLTPITQNEVNGYLRRITENSRRP</sequence>
<proteinExistence type="predicted"/>
<comment type="caution">
    <text evidence="2">The sequence shown here is derived from an EMBL/GenBank/DDBJ whole genome shotgun (WGS) entry which is preliminary data.</text>
</comment>
<reference evidence="2" key="1">
    <citation type="submission" date="2021-02" db="EMBL/GenBank/DDBJ databases">
        <title>Genome-Resolved Metagenomics of a Microbial Community Performing Photosynthetic Biological Nutrient Removal.</title>
        <authorList>
            <person name="Mcdaniel E.A."/>
        </authorList>
    </citation>
    <scope>NUCLEOTIDE SEQUENCE</scope>
    <source>
        <strain evidence="2">UWPOB_OBS1</strain>
    </source>
</reference>
<protein>
    <submittedName>
        <fullName evidence="2">Trypsin-like peptidase domain-containing protein</fullName>
    </submittedName>
</protein>
<evidence type="ECO:0000256" key="1">
    <source>
        <dbReference type="SAM" id="MobiDB-lite"/>
    </source>
</evidence>
<dbReference type="Gene3D" id="2.40.10.120">
    <property type="match status" value="1"/>
</dbReference>
<evidence type="ECO:0000313" key="2">
    <source>
        <dbReference type="EMBL" id="MBN8660175.1"/>
    </source>
</evidence>
<dbReference type="PRINTS" id="PR00834">
    <property type="entry name" value="PROTEASES2C"/>
</dbReference>
<accession>A0A8J7TKQ1</accession>
<dbReference type="InterPro" id="IPR001940">
    <property type="entry name" value="Peptidase_S1C"/>
</dbReference>